<dbReference type="Proteomes" id="UP000634476">
    <property type="component" value="Unassembled WGS sequence"/>
</dbReference>
<keyword evidence="3" id="KW-1185">Reference proteome</keyword>
<name>A0A8J3SPA9_9ACTN</name>
<sequence>MGVVYATTDCVVAWSQGQSPLSKGDVWDERAPRVRERPDLFSSEPTRVRGRQAIPEVGDGPPVETAAAAPGTARATKRRITKE</sequence>
<reference evidence="2" key="1">
    <citation type="submission" date="2021-01" db="EMBL/GenBank/DDBJ databases">
        <title>Whole genome shotgun sequence of Planobispora takensis NBRC 109077.</title>
        <authorList>
            <person name="Komaki H."/>
            <person name="Tamura T."/>
        </authorList>
    </citation>
    <scope>NUCLEOTIDE SEQUENCE</scope>
    <source>
        <strain evidence="2">NBRC 109077</strain>
    </source>
</reference>
<gene>
    <name evidence="2" type="ORF">Pta02_01050</name>
</gene>
<evidence type="ECO:0000256" key="1">
    <source>
        <dbReference type="SAM" id="MobiDB-lite"/>
    </source>
</evidence>
<evidence type="ECO:0000313" key="2">
    <source>
        <dbReference type="EMBL" id="GIH98096.1"/>
    </source>
</evidence>
<feature type="region of interest" description="Disordered" evidence="1">
    <location>
        <begin position="53"/>
        <end position="83"/>
    </location>
</feature>
<comment type="caution">
    <text evidence="2">The sequence shown here is derived from an EMBL/GenBank/DDBJ whole genome shotgun (WGS) entry which is preliminary data.</text>
</comment>
<protein>
    <submittedName>
        <fullName evidence="2">Uncharacterized protein</fullName>
    </submittedName>
</protein>
<feature type="compositionally biased region" description="Low complexity" evidence="1">
    <location>
        <begin position="65"/>
        <end position="74"/>
    </location>
</feature>
<evidence type="ECO:0000313" key="3">
    <source>
        <dbReference type="Proteomes" id="UP000634476"/>
    </source>
</evidence>
<dbReference type="RefSeq" id="WP_203872599.1">
    <property type="nucleotide sequence ID" value="NZ_BOOK01000001.1"/>
</dbReference>
<proteinExistence type="predicted"/>
<accession>A0A8J3SPA9</accession>
<dbReference type="AlphaFoldDB" id="A0A8J3SPA9"/>
<dbReference type="EMBL" id="BOOK01000001">
    <property type="protein sequence ID" value="GIH98096.1"/>
    <property type="molecule type" value="Genomic_DNA"/>
</dbReference>
<organism evidence="2 3">
    <name type="scientific">Planobispora takensis</name>
    <dbReference type="NCBI Taxonomy" id="1367882"/>
    <lineage>
        <taxon>Bacteria</taxon>
        <taxon>Bacillati</taxon>
        <taxon>Actinomycetota</taxon>
        <taxon>Actinomycetes</taxon>
        <taxon>Streptosporangiales</taxon>
        <taxon>Streptosporangiaceae</taxon>
        <taxon>Planobispora</taxon>
    </lineage>
</organism>